<dbReference type="CDD" id="cd06839">
    <property type="entry name" value="PLPDE_III_Btrk_like"/>
    <property type="match status" value="1"/>
</dbReference>
<dbReference type="InterPro" id="IPR022643">
    <property type="entry name" value="De-COase2_C"/>
</dbReference>
<evidence type="ECO:0000256" key="4">
    <source>
        <dbReference type="ARBA" id="ARBA00023239"/>
    </source>
</evidence>
<dbReference type="EMBL" id="ACXX02000005">
    <property type="protein sequence ID" value="EGD47932.1"/>
    <property type="molecule type" value="Genomic_DNA"/>
</dbReference>
<sequence>MNDNILNDIATEYGTPVYVYDTEKIISQYTLLKNSLPQEFGIFYSMKANPLVGICQLFKKLGSCIETASSGELHAALSAGFSPDKIIFTSPGKTYDELEYAVETDIYSINIESLDEAEAINKIAAKIGRVVDISIRINPDFDIAGSGIKMSGVASQFGIDQIHMESVFKELKTLTNLKVIGIHIYTGTQALNAHSIVQSMEQIIQLALETSEKYCFNLRFLNLGGGFGVPYFKDDSTLDMDILRNEFGQVWDKYKDRLSDTQVFVESGRFLMAESGTYLTKVLYRKECKGRKYLVCDGGSNQHASSAFLGRHIRNNFPMHILNKSGYEEPVNVVGPLCTPTDVIGQNVTLPEAVAGDVVAIEKSGAYGITQSPGLFLSHPLPAEVQYYKGKTYILRERWEKEDFMLRQRPLDINLLK</sequence>
<protein>
    <submittedName>
        <fullName evidence="9">Orn/DAP/Arg decarboxylase 2</fullName>
    </submittedName>
</protein>
<evidence type="ECO:0000256" key="5">
    <source>
        <dbReference type="PIRSR" id="PIRSR600183-50"/>
    </source>
</evidence>
<keyword evidence="10" id="KW-1185">Reference proteome</keyword>
<feature type="active site" description="Proton donor" evidence="5">
    <location>
        <position position="338"/>
    </location>
</feature>
<dbReference type="InterPro" id="IPR022644">
    <property type="entry name" value="De-COase2_N"/>
</dbReference>
<dbReference type="PRINTS" id="PR01181">
    <property type="entry name" value="DAPDCRBXLASE"/>
</dbReference>
<reference evidence="9" key="2">
    <citation type="submission" date="2011-01" db="EMBL/GenBank/DDBJ databases">
        <title>The Non-contiguous Finished genome of Clostridium papyrosolvens.</title>
        <authorList>
            <person name="Lucas S."/>
            <person name="Copeland A."/>
            <person name="Lapidus A."/>
            <person name="Cheng J.-F."/>
            <person name="Goodwin L."/>
            <person name="Pitluck S."/>
            <person name="Misra M."/>
            <person name="Chertkov O."/>
            <person name="Detter J.C."/>
            <person name="Han C."/>
            <person name="Tapia R."/>
            <person name="Land M."/>
            <person name="Hauser L."/>
            <person name="Kyrpides N."/>
            <person name="Ivanova N."/>
            <person name="Pagani I."/>
            <person name="Mouttaki H."/>
            <person name="He Z."/>
            <person name="Zhou J."/>
            <person name="Hemme C.L."/>
            <person name="Woyke T."/>
        </authorList>
    </citation>
    <scope>NUCLEOTIDE SEQUENCE [LARGE SCALE GENOMIC DNA]</scope>
    <source>
        <strain evidence="9">DSM 2782</strain>
    </source>
</reference>
<dbReference type="PRINTS" id="PR01179">
    <property type="entry name" value="ODADCRBXLASE"/>
</dbReference>
<dbReference type="InterPro" id="IPR009006">
    <property type="entry name" value="Ala_racemase/Decarboxylase_C"/>
</dbReference>
<evidence type="ECO:0000313" key="10">
    <source>
        <dbReference type="Proteomes" id="UP000003860"/>
    </source>
</evidence>
<evidence type="ECO:0000313" key="9">
    <source>
        <dbReference type="EMBL" id="EGD47932.1"/>
    </source>
</evidence>
<dbReference type="FunFam" id="3.20.20.10:FF:000003">
    <property type="entry name" value="Diaminopimelate decarboxylase"/>
    <property type="match status" value="1"/>
</dbReference>
<dbReference type="InterPro" id="IPR002986">
    <property type="entry name" value="DAP_deCOOHase_LysA"/>
</dbReference>
<keyword evidence="3 5" id="KW-0663">Pyridoxal phosphate</keyword>
<dbReference type="eggNOG" id="COG0019">
    <property type="taxonomic scope" value="Bacteria"/>
</dbReference>
<evidence type="ECO:0000259" key="7">
    <source>
        <dbReference type="Pfam" id="PF00278"/>
    </source>
</evidence>
<accession>F1TC17</accession>
<dbReference type="Gene3D" id="2.40.37.10">
    <property type="entry name" value="Lyase, Ornithine Decarboxylase, Chain A, domain 1"/>
    <property type="match status" value="1"/>
</dbReference>
<evidence type="ECO:0000256" key="6">
    <source>
        <dbReference type="RuleBase" id="RU003737"/>
    </source>
</evidence>
<feature type="domain" description="Orn/DAP/Arg decarboxylase 2 C-terminal" evidence="7">
    <location>
        <begin position="18"/>
        <end position="365"/>
    </location>
</feature>
<dbReference type="PROSITE" id="PS00879">
    <property type="entry name" value="ODR_DC_2_2"/>
    <property type="match status" value="1"/>
</dbReference>
<dbReference type="SUPFAM" id="SSF50621">
    <property type="entry name" value="Alanine racemase C-terminal domain-like"/>
    <property type="match status" value="1"/>
</dbReference>
<feature type="modified residue" description="N6-(pyridoxal phosphate)lysine" evidence="5">
    <location>
        <position position="47"/>
    </location>
</feature>
<organism evidence="9 10">
    <name type="scientific">Ruminiclostridium papyrosolvens DSM 2782</name>
    <dbReference type="NCBI Taxonomy" id="588581"/>
    <lineage>
        <taxon>Bacteria</taxon>
        <taxon>Bacillati</taxon>
        <taxon>Bacillota</taxon>
        <taxon>Clostridia</taxon>
        <taxon>Eubacteriales</taxon>
        <taxon>Oscillospiraceae</taxon>
        <taxon>Ruminiclostridium</taxon>
    </lineage>
</organism>
<reference evidence="9" key="1">
    <citation type="submission" date="2009-07" db="EMBL/GenBank/DDBJ databases">
        <authorList>
            <consortium name="US DOE Joint Genome Institute (JGI-PGF)"/>
            <person name="Lucas S."/>
            <person name="Copeland A."/>
            <person name="Lapidus A."/>
            <person name="Glavina del Rio T."/>
            <person name="Tice H."/>
            <person name="Bruce D."/>
            <person name="Goodwin L."/>
            <person name="Pitluck S."/>
            <person name="Larimer F."/>
            <person name="Land M.L."/>
            <person name="Mouttaki H."/>
            <person name="He Z."/>
            <person name="Zhou J."/>
            <person name="Hemme C.L."/>
        </authorList>
    </citation>
    <scope>NUCLEOTIDE SEQUENCE [LARGE SCALE GENOMIC DNA]</scope>
    <source>
        <strain evidence="9">DSM 2782</strain>
    </source>
</reference>
<dbReference type="RefSeq" id="WP_004618663.1">
    <property type="nucleotide sequence ID" value="NZ_ACXX02000005.1"/>
</dbReference>
<evidence type="ECO:0000256" key="2">
    <source>
        <dbReference type="ARBA" id="ARBA00022793"/>
    </source>
</evidence>
<name>F1TC17_9FIRM</name>
<dbReference type="GO" id="GO:0008836">
    <property type="term" value="F:diaminopimelate decarboxylase activity"/>
    <property type="evidence" value="ECO:0007669"/>
    <property type="project" value="InterPro"/>
</dbReference>
<dbReference type="Proteomes" id="UP000003860">
    <property type="component" value="Unassembled WGS sequence"/>
</dbReference>
<gene>
    <name evidence="9" type="ORF">Cpap_2617</name>
</gene>
<evidence type="ECO:0000256" key="3">
    <source>
        <dbReference type="ARBA" id="ARBA00022898"/>
    </source>
</evidence>
<keyword evidence="2" id="KW-0210">Decarboxylase</keyword>
<evidence type="ECO:0000256" key="1">
    <source>
        <dbReference type="ARBA" id="ARBA00001933"/>
    </source>
</evidence>
<dbReference type="AlphaFoldDB" id="F1TC17"/>
<dbReference type="GO" id="GO:0009089">
    <property type="term" value="P:lysine biosynthetic process via diaminopimelate"/>
    <property type="evidence" value="ECO:0007669"/>
    <property type="project" value="InterPro"/>
</dbReference>
<proteinExistence type="inferred from homology"/>
<dbReference type="SUPFAM" id="SSF51419">
    <property type="entry name" value="PLP-binding barrel"/>
    <property type="match status" value="1"/>
</dbReference>
<dbReference type="Gene3D" id="3.20.20.10">
    <property type="entry name" value="Alanine racemase"/>
    <property type="match status" value="1"/>
</dbReference>
<evidence type="ECO:0000259" key="8">
    <source>
        <dbReference type="Pfam" id="PF02784"/>
    </source>
</evidence>
<dbReference type="InterPro" id="IPR000183">
    <property type="entry name" value="Orn/DAP/Arg_de-COase"/>
</dbReference>
<dbReference type="Pfam" id="PF00278">
    <property type="entry name" value="Orn_DAP_Arg_deC"/>
    <property type="match status" value="1"/>
</dbReference>
<dbReference type="InterPro" id="IPR029066">
    <property type="entry name" value="PLP-binding_barrel"/>
</dbReference>
<feature type="domain" description="Orn/DAP/Arg decarboxylase 2 N-terminal" evidence="8">
    <location>
        <begin position="23"/>
        <end position="273"/>
    </location>
</feature>
<dbReference type="PANTHER" id="PTHR43727">
    <property type="entry name" value="DIAMINOPIMELATE DECARBOXYLASE"/>
    <property type="match status" value="1"/>
</dbReference>
<keyword evidence="4" id="KW-0456">Lyase</keyword>
<dbReference type="Pfam" id="PF02784">
    <property type="entry name" value="Orn_Arg_deC_N"/>
    <property type="match status" value="1"/>
</dbReference>
<comment type="similarity">
    <text evidence="6">Belongs to the Orn/Lys/Arg decarboxylase class-II family.</text>
</comment>
<dbReference type="OrthoDB" id="9802241at2"/>
<dbReference type="PANTHER" id="PTHR43727:SF2">
    <property type="entry name" value="GROUP IV DECARBOXYLASE"/>
    <property type="match status" value="1"/>
</dbReference>
<dbReference type="STRING" id="588581.Cpap_2617"/>
<comment type="cofactor">
    <cofactor evidence="1 5">
        <name>pyridoxal 5'-phosphate</name>
        <dbReference type="ChEBI" id="CHEBI:597326"/>
    </cofactor>
</comment>
<dbReference type="InterPro" id="IPR022657">
    <property type="entry name" value="De-COase2_CS"/>
</dbReference>
<comment type="caution">
    <text evidence="9">The sequence shown here is derived from an EMBL/GenBank/DDBJ whole genome shotgun (WGS) entry which is preliminary data.</text>
</comment>